<dbReference type="EMBL" id="LMTR01000073">
    <property type="protein sequence ID" value="KWT66296.1"/>
    <property type="molecule type" value="Genomic_DNA"/>
</dbReference>
<dbReference type="InterPro" id="IPR005490">
    <property type="entry name" value="LD_TPept_cat_dom"/>
</dbReference>
<dbReference type="RefSeq" id="WP_245281926.1">
    <property type="nucleotide sequence ID" value="NZ_LMTR01000073.1"/>
</dbReference>
<dbReference type="PANTHER" id="PTHR38589">
    <property type="entry name" value="BLR0621 PROTEIN"/>
    <property type="match status" value="1"/>
</dbReference>
<comment type="caution">
    <text evidence="3">The sequence shown here is derived from an EMBL/GenBank/DDBJ whole genome shotgun (WGS) entry which is preliminary data.</text>
</comment>
<dbReference type="GO" id="GO:0008360">
    <property type="term" value="P:regulation of cell shape"/>
    <property type="evidence" value="ECO:0007669"/>
    <property type="project" value="UniProtKB-UniRule"/>
</dbReference>
<dbReference type="PANTHER" id="PTHR38589:SF1">
    <property type="entry name" value="BLR0621 PROTEIN"/>
    <property type="match status" value="1"/>
</dbReference>
<keyword evidence="1" id="KW-0573">Peptidoglycan synthesis</keyword>
<gene>
    <name evidence="3" type="ORF">APY04_2492</name>
</gene>
<feature type="domain" description="L,D-TPase catalytic" evidence="2">
    <location>
        <begin position="1"/>
        <end position="167"/>
    </location>
</feature>
<dbReference type="STRING" id="121290.APY04_2492"/>
<name>A0A109BCK1_HYPSL</name>
<organism evidence="3 4">
    <name type="scientific">Hyphomicrobium sulfonivorans</name>
    <dbReference type="NCBI Taxonomy" id="121290"/>
    <lineage>
        <taxon>Bacteria</taxon>
        <taxon>Pseudomonadati</taxon>
        <taxon>Pseudomonadota</taxon>
        <taxon>Alphaproteobacteria</taxon>
        <taxon>Hyphomicrobiales</taxon>
        <taxon>Hyphomicrobiaceae</taxon>
        <taxon>Hyphomicrobium</taxon>
    </lineage>
</organism>
<evidence type="ECO:0000256" key="1">
    <source>
        <dbReference type="PROSITE-ProRule" id="PRU01373"/>
    </source>
</evidence>
<dbReference type="PATRIC" id="fig|121290.4.peg.394"/>
<reference evidence="3 4" key="1">
    <citation type="submission" date="2015-10" db="EMBL/GenBank/DDBJ databases">
        <title>Transcriptomic analysis of a linuron degrading triple-species bacterial consortium.</title>
        <authorList>
            <person name="Albers P."/>
        </authorList>
    </citation>
    <scope>NUCLEOTIDE SEQUENCE [LARGE SCALE GENOMIC DNA]</scope>
    <source>
        <strain evidence="3 4">WDL6</strain>
    </source>
</reference>
<sequence>MRSLSPRATRGVLTYGNLSFPCVLGFNGRRVDKREGDNASPIGTFALRSARYRPDKLLRPRTGLTIRPTQRDDGWCDTPRDRNYNRPVRLPYPARCEKLWRDDGLYDAMIILDHNERPRVHGGGSAVFIHIARPGMTPTEGCIALERHHLLRLLEAIGSQPSVVQIVIPA</sequence>
<accession>A0A109BCK1</accession>
<dbReference type="Proteomes" id="UP000059074">
    <property type="component" value="Unassembled WGS sequence"/>
</dbReference>
<dbReference type="AlphaFoldDB" id="A0A109BCK1"/>
<protein>
    <recommendedName>
        <fullName evidence="2">L,D-TPase catalytic domain-containing protein</fullName>
    </recommendedName>
</protein>
<dbReference type="Pfam" id="PF03734">
    <property type="entry name" value="YkuD"/>
    <property type="match status" value="1"/>
</dbReference>
<keyword evidence="1" id="KW-0961">Cell wall biogenesis/degradation</keyword>
<evidence type="ECO:0000313" key="3">
    <source>
        <dbReference type="EMBL" id="KWT66296.1"/>
    </source>
</evidence>
<keyword evidence="4" id="KW-1185">Reference proteome</keyword>
<comment type="pathway">
    <text evidence="1">Cell wall biogenesis; peptidoglycan biosynthesis.</text>
</comment>
<keyword evidence="1" id="KW-0133">Cell shape</keyword>
<feature type="active site" description="Nucleophile" evidence="1">
    <location>
        <position position="142"/>
    </location>
</feature>
<dbReference type="GO" id="GO:0016740">
    <property type="term" value="F:transferase activity"/>
    <property type="evidence" value="ECO:0007669"/>
    <property type="project" value="InterPro"/>
</dbReference>
<proteinExistence type="predicted"/>
<dbReference type="GO" id="GO:0009252">
    <property type="term" value="P:peptidoglycan biosynthetic process"/>
    <property type="evidence" value="ECO:0007669"/>
    <property type="project" value="UniProtKB-KW"/>
</dbReference>
<dbReference type="PROSITE" id="PS52029">
    <property type="entry name" value="LD_TPASE"/>
    <property type="match status" value="1"/>
</dbReference>
<feature type="active site" description="Proton donor/acceptor" evidence="1">
    <location>
        <position position="130"/>
    </location>
</feature>
<evidence type="ECO:0000313" key="4">
    <source>
        <dbReference type="Proteomes" id="UP000059074"/>
    </source>
</evidence>
<dbReference type="GO" id="GO:0071555">
    <property type="term" value="P:cell wall organization"/>
    <property type="evidence" value="ECO:0007669"/>
    <property type="project" value="UniProtKB-UniRule"/>
</dbReference>
<evidence type="ECO:0000259" key="2">
    <source>
        <dbReference type="PROSITE" id="PS52029"/>
    </source>
</evidence>